<keyword evidence="2" id="KW-1185">Reference proteome</keyword>
<evidence type="ECO:0000313" key="2">
    <source>
        <dbReference type="Proteomes" id="UP001620626"/>
    </source>
</evidence>
<dbReference type="EMBL" id="JBICBT010000253">
    <property type="protein sequence ID" value="KAL3119293.1"/>
    <property type="molecule type" value="Genomic_DNA"/>
</dbReference>
<dbReference type="AlphaFoldDB" id="A0ABD2LW26"/>
<comment type="caution">
    <text evidence="1">The sequence shown here is derived from an EMBL/GenBank/DDBJ whole genome shotgun (WGS) entry which is preliminary data.</text>
</comment>
<proteinExistence type="predicted"/>
<protein>
    <submittedName>
        <fullName evidence="1">Uncharacterized protein</fullName>
    </submittedName>
</protein>
<accession>A0ABD2LW26</accession>
<reference evidence="1 2" key="1">
    <citation type="submission" date="2024-10" db="EMBL/GenBank/DDBJ databases">
        <authorList>
            <person name="Kim D."/>
        </authorList>
    </citation>
    <scope>NUCLEOTIDE SEQUENCE [LARGE SCALE GENOMIC DNA]</scope>
    <source>
        <strain evidence="1">BH-2024</strain>
    </source>
</reference>
<name>A0ABD2LW26_9BILA</name>
<gene>
    <name evidence="1" type="ORF">niasHT_000237</name>
</gene>
<organism evidence="1 2">
    <name type="scientific">Heterodera trifolii</name>
    <dbReference type="NCBI Taxonomy" id="157864"/>
    <lineage>
        <taxon>Eukaryota</taxon>
        <taxon>Metazoa</taxon>
        <taxon>Ecdysozoa</taxon>
        <taxon>Nematoda</taxon>
        <taxon>Chromadorea</taxon>
        <taxon>Rhabditida</taxon>
        <taxon>Tylenchina</taxon>
        <taxon>Tylenchomorpha</taxon>
        <taxon>Tylenchoidea</taxon>
        <taxon>Heteroderidae</taxon>
        <taxon>Heteroderinae</taxon>
        <taxon>Heterodera</taxon>
    </lineage>
</organism>
<evidence type="ECO:0000313" key="1">
    <source>
        <dbReference type="EMBL" id="KAL3119293.1"/>
    </source>
</evidence>
<dbReference type="Proteomes" id="UP001620626">
    <property type="component" value="Unassembled WGS sequence"/>
</dbReference>
<sequence>MITSPSLSQQQGTHLAKQQVTMNEWPNRAVLQWERNFLFRVAPLPSPHVSIIRRSPFPRAICSGVCSSCSSSVSSPPGPSAAFQYPRLFQPLGCPSLTLRSALLPKLFSATSRCVYCALRMRVSARGHAIRLRKKAMMRGGSVATETQRRRGSGRVFEFFPGLKVAETEPKK</sequence>